<comment type="caution">
    <text evidence="2">The sequence shown here is derived from an EMBL/GenBank/DDBJ whole genome shotgun (WGS) entry which is preliminary data.</text>
</comment>
<dbReference type="EMBL" id="MFGW01000044">
    <property type="protein sequence ID" value="OGF67603.1"/>
    <property type="molecule type" value="Genomic_DNA"/>
</dbReference>
<evidence type="ECO:0000313" key="3">
    <source>
        <dbReference type="Proteomes" id="UP000178943"/>
    </source>
</evidence>
<dbReference type="AlphaFoldDB" id="A0A1F5VWC4"/>
<dbReference type="Pfam" id="PF04233">
    <property type="entry name" value="Phage_Mu_F"/>
    <property type="match status" value="1"/>
</dbReference>
<accession>A0A1F5VWC4</accession>
<reference evidence="2 3" key="1">
    <citation type="journal article" date="2016" name="Nat. Commun.">
        <title>Thousands of microbial genomes shed light on interconnected biogeochemical processes in an aquifer system.</title>
        <authorList>
            <person name="Anantharaman K."/>
            <person name="Brown C.T."/>
            <person name="Hug L.A."/>
            <person name="Sharon I."/>
            <person name="Castelle C.J."/>
            <person name="Probst A.J."/>
            <person name="Thomas B.C."/>
            <person name="Singh A."/>
            <person name="Wilkins M.J."/>
            <person name="Karaoz U."/>
            <person name="Brodie E.L."/>
            <person name="Williams K.H."/>
            <person name="Hubbard S.S."/>
            <person name="Banfield J.F."/>
        </authorList>
    </citation>
    <scope>NUCLEOTIDE SEQUENCE [LARGE SCALE GENOMIC DNA]</scope>
</reference>
<feature type="domain" description="Phage head morphogenesis" evidence="1">
    <location>
        <begin position="75"/>
        <end position="188"/>
    </location>
</feature>
<protein>
    <recommendedName>
        <fullName evidence="1">Phage head morphogenesis domain-containing protein</fullName>
    </recommendedName>
</protein>
<organism evidence="2 3">
    <name type="scientific">Candidatus Fischerbacteria bacterium RBG_13_37_8</name>
    <dbReference type="NCBI Taxonomy" id="1817863"/>
    <lineage>
        <taxon>Bacteria</taxon>
        <taxon>Candidatus Fischeribacteriota</taxon>
    </lineage>
</organism>
<evidence type="ECO:0000259" key="1">
    <source>
        <dbReference type="Pfam" id="PF04233"/>
    </source>
</evidence>
<dbReference type="Proteomes" id="UP000178943">
    <property type="component" value="Unassembled WGS sequence"/>
</dbReference>
<name>A0A1F5VWC4_9BACT</name>
<dbReference type="InterPro" id="IPR006528">
    <property type="entry name" value="Phage_head_morphogenesis_dom"/>
</dbReference>
<evidence type="ECO:0000313" key="2">
    <source>
        <dbReference type="EMBL" id="OGF67603.1"/>
    </source>
</evidence>
<sequence>MYPGYYAIVKAIKSLKAYMKEKDIESNFPSVPFKEAIENLKARTIIDHKEYKLLSDCKKRKYFTLAKVQSFELIQVIKDKLIKGMQEGQTSKMFIDNVHELYDSLELTRLDGAYLENIYRTNTFSAYMAGRAQEIQNHIESIKYLRFLSAPTACEKYCLPLNNHVAAPSDAFWTEHFPILHYNCRCDVEIILYEEDPNDEIKPSPMQKFPKAMKGFGIAPWIDMLH</sequence>
<gene>
    <name evidence="2" type="ORF">A2Y62_18050</name>
</gene>
<proteinExistence type="predicted"/>